<dbReference type="EnsemblMetazoa" id="G23792.1">
    <property type="protein sequence ID" value="G23792.1:cds"/>
    <property type="gene ID" value="G23792"/>
</dbReference>
<dbReference type="Pfam" id="PF18701">
    <property type="entry name" value="DUF5641"/>
    <property type="match status" value="1"/>
</dbReference>
<evidence type="ECO:0000313" key="5">
    <source>
        <dbReference type="EnsemblMetazoa" id="G23792.1:cds"/>
    </source>
</evidence>
<organism evidence="5 6">
    <name type="scientific">Magallana gigas</name>
    <name type="common">Pacific oyster</name>
    <name type="synonym">Crassostrea gigas</name>
    <dbReference type="NCBI Taxonomy" id="29159"/>
    <lineage>
        <taxon>Eukaryota</taxon>
        <taxon>Metazoa</taxon>
        <taxon>Spiralia</taxon>
        <taxon>Lophotrochozoa</taxon>
        <taxon>Mollusca</taxon>
        <taxon>Bivalvia</taxon>
        <taxon>Autobranchia</taxon>
        <taxon>Pteriomorphia</taxon>
        <taxon>Ostreida</taxon>
        <taxon>Ostreoidea</taxon>
        <taxon>Ostreidae</taxon>
        <taxon>Magallana</taxon>
    </lineage>
</organism>
<feature type="domain" description="DUF5641" evidence="4">
    <location>
        <begin position="442"/>
        <end position="521"/>
    </location>
</feature>
<dbReference type="InterPro" id="IPR036396">
    <property type="entry name" value="Cyt_P450_sf"/>
</dbReference>
<feature type="compositionally biased region" description="Low complexity" evidence="3">
    <location>
        <begin position="225"/>
        <end position="241"/>
    </location>
</feature>
<dbReference type="PANTHER" id="PTHR47331:SF7">
    <property type="match status" value="1"/>
</dbReference>
<dbReference type="InterPro" id="IPR040676">
    <property type="entry name" value="DUF5641"/>
</dbReference>
<dbReference type="PANTHER" id="PTHR47331">
    <property type="entry name" value="PHD-TYPE DOMAIN-CONTAINING PROTEIN"/>
    <property type="match status" value="1"/>
</dbReference>
<reference evidence="5" key="1">
    <citation type="submission" date="2022-08" db="UniProtKB">
        <authorList>
            <consortium name="EnsemblMetazoa"/>
        </authorList>
    </citation>
    <scope>IDENTIFICATION</scope>
    <source>
        <strain evidence="5">05x7-T-G4-1.051#20</strain>
    </source>
</reference>
<dbReference type="GO" id="GO:0005506">
    <property type="term" value="F:iron ion binding"/>
    <property type="evidence" value="ECO:0007669"/>
    <property type="project" value="InterPro"/>
</dbReference>
<dbReference type="GO" id="GO:0020037">
    <property type="term" value="F:heme binding"/>
    <property type="evidence" value="ECO:0007669"/>
    <property type="project" value="InterPro"/>
</dbReference>
<sequence>MASNKDGTPQTPQEMEDSTEQDRVRTLTERGEQHYEDKREHHKDRVEKAWIRFQETLNRISNCGINDADDLELELQQNYQGYNKTCLDFFDFLKRERTEESMKEWRIFEQSCANCEKIFKAAMTQIKIIKNVDAKSVASSSSRKLRATIKLEEVQAKLKLAEEEASIQKKKAEIQHKKEEEQLNAELSVLKLKKEAVEVEAEVKAASIYDEDERPPSLAIPVDQTHTQTTTGKPSTTSRMTTDQRSVIVRKTDVHTNTSGPPDKVCPIHLSDHSLNQCREFSRWDMKKRKDLLKKKGICFKCCASNNHLMKNCKHPIQCEKCDSELHPTALHVTESNTRRTTFNSSETANNYGGEGTEVSSKCTTLCDFVNGGRSCAKIVLAKVFPTDRPQDAVTVYVLLDDQSNHTLARSELLNQLGVTSDPIPYRLKSCAGVTEASGRRAWRATYLESLQRRRKWCSSKQNLKTGDIVLLREKDVHRNMWPLGIVERPIESNDRLVRKAVIRVVKDGKVTTYTRPIAEMMTPFTPRRRMFNHAYQVVKEKPKAFDAIPGPSGRYSLSYIGHVFHFKPFGRFLPSTFTELLRHLRREHGPVVRQRLGHQWMVFLFNPVDYQRLLFQYEKYPIRPTPSLMCAYAQRNNVPLSMAFQNNEKWLKLRQPIQELMLKPNAISRHFRWIVEIADDFIKFRIDGSNQLRDTLSELTRLSAENSGMLCYNTRLGCLTRDHQELLSSIRDVHYFLGQSFDRFPSYCFYPTKFYRDFEQSYGIVRKALDFGIHGRLSTDD</sequence>
<evidence type="ECO:0000256" key="2">
    <source>
        <dbReference type="SAM" id="Coils"/>
    </source>
</evidence>
<feature type="compositionally biased region" description="Polar residues" evidence="3">
    <location>
        <begin position="1"/>
        <end position="13"/>
    </location>
</feature>
<accession>A0A8W8KJW1</accession>
<evidence type="ECO:0000313" key="6">
    <source>
        <dbReference type="Proteomes" id="UP000005408"/>
    </source>
</evidence>
<dbReference type="SUPFAM" id="SSF48264">
    <property type="entry name" value="Cytochrome P450"/>
    <property type="match status" value="1"/>
</dbReference>
<comment type="similarity">
    <text evidence="1">Belongs to the cytochrome P450 family.</text>
</comment>
<evidence type="ECO:0000259" key="4">
    <source>
        <dbReference type="Pfam" id="PF18701"/>
    </source>
</evidence>
<evidence type="ECO:0000256" key="1">
    <source>
        <dbReference type="ARBA" id="ARBA00010617"/>
    </source>
</evidence>
<proteinExistence type="inferred from homology"/>
<keyword evidence="6" id="KW-1185">Reference proteome</keyword>
<feature type="coiled-coil region" evidence="2">
    <location>
        <begin position="144"/>
        <end position="200"/>
    </location>
</feature>
<dbReference type="Gene3D" id="1.10.630.10">
    <property type="entry name" value="Cytochrome P450"/>
    <property type="match status" value="1"/>
</dbReference>
<feature type="region of interest" description="Disordered" evidence="3">
    <location>
        <begin position="1"/>
        <end position="41"/>
    </location>
</feature>
<dbReference type="AlphaFoldDB" id="A0A8W8KJW1"/>
<dbReference type="GO" id="GO:0016705">
    <property type="term" value="F:oxidoreductase activity, acting on paired donors, with incorporation or reduction of molecular oxygen"/>
    <property type="evidence" value="ECO:0007669"/>
    <property type="project" value="InterPro"/>
</dbReference>
<evidence type="ECO:0000256" key="3">
    <source>
        <dbReference type="SAM" id="MobiDB-lite"/>
    </source>
</evidence>
<name>A0A8W8KJW1_MAGGI</name>
<keyword evidence="2" id="KW-0175">Coiled coil</keyword>
<protein>
    <recommendedName>
        <fullName evidence="4">DUF5641 domain-containing protein</fullName>
    </recommendedName>
</protein>
<feature type="region of interest" description="Disordered" evidence="3">
    <location>
        <begin position="215"/>
        <end position="242"/>
    </location>
</feature>
<dbReference type="Proteomes" id="UP000005408">
    <property type="component" value="Unassembled WGS sequence"/>
</dbReference>
<feature type="compositionally biased region" description="Basic and acidic residues" evidence="3">
    <location>
        <begin position="20"/>
        <end position="41"/>
    </location>
</feature>
<dbReference type="GO" id="GO:0004497">
    <property type="term" value="F:monooxygenase activity"/>
    <property type="evidence" value="ECO:0007669"/>
    <property type="project" value="InterPro"/>
</dbReference>
<dbReference type="InterPro" id="IPR001128">
    <property type="entry name" value="Cyt_P450"/>
</dbReference>
<dbReference type="Pfam" id="PF00067">
    <property type="entry name" value="p450"/>
    <property type="match status" value="1"/>
</dbReference>